<comment type="caution">
    <text evidence="4">The sequence shown here is derived from an EMBL/GenBank/DDBJ whole genome shotgun (WGS) entry which is preliminary data.</text>
</comment>
<evidence type="ECO:0000313" key="4">
    <source>
        <dbReference type="EMBL" id="GAA5145667.1"/>
    </source>
</evidence>
<feature type="domain" description="N-acetyltransferase" evidence="3">
    <location>
        <begin position="5"/>
        <end position="144"/>
    </location>
</feature>
<name>A0ABP9PF99_9BACT</name>
<evidence type="ECO:0000256" key="2">
    <source>
        <dbReference type="ARBA" id="ARBA00023315"/>
    </source>
</evidence>
<keyword evidence="1" id="KW-0808">Transferase</keyword>
<dbReference type="InterPro" id="IPR016181">
    <property type="entry name" value="Acyl_CoA_acyltransferase"/>
</dbReference>
<dbReference type="Proteomes" id="UP001499852">
    <property type="component" value="Unassembled WGS sequence"/>
</dbReference>
<evidence type="ECO:0000313" key="5">
    <source>
        <dbReference type="Proteomes" id="UP001499852"/>
    </source>
</evidence>
<dbReference type="EMBL" id="BAABIA010000008">
    <property type="protein sequence ID" value="GAA5145667.1"/>
    <property type="molecule type" value="Genomic_DNA"/>
</dbReference>
<organism evidence="4 5">
    <name type="scientific">Prosthecobacter algae</name>
    <dbReference type="NCBI Taxonomy" id="1144682"/>
    <lineage>
        <taxon>Bacteria</taxon>
        <taxon>Pseudomonadati</taxon>
        <taxon>Verrucomicrobiota</taxon>
        <taxon>Verrucomicrobiia</taxon>
        <taxon>Verrucomicrobiales</taxon>
        <taxon>Verrucomicrobiaceae</taxon>
        <taxon>Prosthecobacter</taxon>
    </lineage>
</organism>
<evidence type="ECO:0000259" key="3">
    <source>
        <dbReference type="PROSITE" id="PS51186"/>
    </source>
</evidence>
<reference evidence="5" key="1">
    <citation type="journal article" date="2019" name="Int. J. Syst. Evol. Microbiol.">
        <title>The Global Catalogue of Microorganisms (GCM) 10K type strain sequencing project: providing services to taxonomists for standard genome sequencing and annotation.</title>
        <authorList>
            <consortium name="The Broad Institute Genomics Platform"/>
            <consortium name="The Broad Institute Genome Sequencing Center for Infectious Disease"/>
            <person name="Wu L."/>
            <person name="Ma J."/>
        </authorList>
    </citation>
    <scope>NUCLEOTIDE SEQUENCE [LARGE SCALE GENOMIC DNA]</scope>
    <source>
        <strain evidence="5">JCM 18053</strain>
    </source>
</reference>
<dbReference type="PROSITE" id="PS51186">
    <property type="entry name" value="GNAT"/>
    <property type="match status" value="1"/>
</dbReference>
<evidence type="ECO:0000256" key="1">
    <source>
        <dbReference type="ARBA" id="ARBA00022679"/>
    </source>
</evidence>
<protein>
    <submittedName>
        <fullName evidence="4">GNAT family N-acetyltransferase</fullName>
    </submittedName>
</protein>
<keyword evidence="2" id="KW-0012">Acyltransferase</keyword>
<dbReference type="InterPro" id="IPR050832">
    <property type="entry name" value="Bact_Acetyltransf"/>
</dbReference>
<dbReference type="PANTHER" id="PTHR43877">
    <property type="entry name" value="AMINOALKYLPHOSPHONATE N-ACETYLTRANSFERASE-RELATED-RELATED"/>
    <property type="match status" value="1"/>
</dbReference>
<dbReference type="Gene3D" id="3.40.630.30">
    <property type="match status" value="1"/>
</dbReference>
<dbReference type="Pfam" id="PF00583">
    <property type="entry name" value="Acetyltransf_1"/>
    <property type="match status" value="1"/>
</dbReference>
<dbReference type="InterPro" id="IPR000182">
    <property type="entry name" value="GNAT_dom"/>
</dbReference>
<dbReference type="RefSeq" id="WP_345737935.1">
    <property type="nucleotide sequence ID" value="NZ_BAABIA010000008.1"/>
</dbReference>
<dbReference type="SUPFAM" id="SSF55729">
    <property type="entry name" value="Acyl-CoA N-acyltransferases (Nat)"/>
    <property type="match status" value="1"/>
</dbReference>
<accession>A0ABP9PF99</accession>
<keyword evidence="5" id="KW-1185">Reference proteome</keyword>
<sequence length="153" mass="17398">MSASLLFREATESDRPAMAEIYLQCLAEADWMSESFKAGVDFDRDTEGELLFVVERGGEVVGFVSFWEPESFVHHLYVAPAAQERGVGSLLLMELQHHVRLPWRLKCSQDNERAHRFYLSRGWVQVELGDSDAGPYRLMEWAGSLSSLSPRES</sequence>
<proteinExistence type="predicted"/>
<gene>
    <name evidence="4" type="ORF">GCM10023213_37560</name>
</gene>
<dbReference type="CDD" id="cd04301">
    <property type="entry name" value="NAT_SF"/>
    <property type="match status" value="1"/>
</dbReference>